<dbReference type="SUPFAM" id="SSF46565">
    <property type="entry name" value="Chaperone J-domain"/>
    <property type="match status" value="1"/>
</dbReference>
<evidence type="ECO:0000256" key="7">
    <source>
        <dbReference type="SAM" id="SignalP"/>
    </source>
</evidence>
<feature type="chain" id="PRO_5043371223" description="DnaJ homolog subfamily C member 10" evidence="7">
    <location>
        <begin position="20"/>
        <end position="774"/>
    </location>
</feature>
<dbReference type="Pfam" id="PF00226">
    <property type="entry name" value="DnaJ"/>
    <property type="match status" value="1"/>
</dbReference>
<name>A0AAV2QKA3_MEGNR</name>
<dbReference type="GO" id="GO:0005788">
    <property type="term" value="C:endoplasmic reticulum lumen"/>
    <property type="evidence" value="ECO:0007669"/>
    <property type="project" value="TreeGrafter"/>
</dbReference>
<feature type="domain" description="Thioredoxin" evidence="9">
    <location>
        <begin position="99"/>
        <end position="221"/>
    </location>
</feature>
<dbReference type="GO" id="GO:0005789">
    <property type="term" value="C:endoplasmic reticulum membrane"/>
    <property type="evidence" value="ECO:0007669"/>
    <property type="project" value="UniProtKB-SubCell"/>
</dbReference>
<evidence type="ECO:0000256" key="3">
    <source>
        <dbReference type="ARBA" id="ARBA00020921"/>
    </source>
</evidence>
<organism evidence="10 11">
    <name type="scientific">Meganyctiphanes norvegica</name>
    <name type="common">Northern krill</name>
    <name type="synonym">Thysanopoda norvegica</name>
    <dbReference type="NCBI Taxonomy" id="48144"/>
    <lineage>
        <taxon>Eukaryota</taxon>
        <taxon>Metazoa</taxon>
        <taxon>Ecdysozoa</taxon>
        <taxon>Arthropoda</taxon>
        <taxon>Crustacea</taxon>
        <taxon>Multicrustacea</taxon>
        <taxon>Malacostraca</taxon>
        <taxon>Eumalacostraca</taxon>
        <taxon>Eucarida</taxon>
        <taxon>Euphausiacea</taxon>
        <taxon>Euphausiidae</taxon>
        <taxon>Meganyctiphanes</taxon>
    </lineage>
</organism>
<dbReference type="PANTHER" id="PTHR44340">
    <property type="entry name" value="DNAJ HOMOLOG SUBFAMILY C MEMBER 10"/>
    <property type="match status" value="1"/>
</dbReference>
<dbReference type="PROSITE" id="PS51352">
    <property type="entry name" value="THIOREDOXIN_2"/>
    <property type="match status" value="4"/>
</dbReference>
<keyword evidence="4" id="KW-0072">Autophagy</keyword>
<protein>
    <recommendedName>
        <fullName evidence="2">DnaJ homolog subfamily C member 10</fullName>
    </recommendedName>
    <alternativeName>
        <fullName evidence="3">DnaJ homolog subfamily C member 16</fullName>
    </alternativeName>
    <alternativeName>
        <fullName evidence="6">Endoplasmic reticulum DNA J domain-containing protein 8</fullName>
    </alternativeName>
</protein>
<dbReference type="CDD" id="cd06257">
    <property type="entry name" value="DnaJ"/>
    <property type="match status" value="1"/>
</dbReference>
<dbReference type="InterPro" id="IPR017937">
    <property type="entry name" value="Thioredoxin_CS"/>
</dbReference>
<dbReference type="Proteomes" id="UP001497623">
    <property type="component" value="Unassembled WGS sequence"/>
</dbReference>
<dbReference type="InterPro" id="IPR001623">
    <property type="entry name" value="DnaJ_domain"/>
</dbReference>
<dbReference type="InterPro" id="IPR052460">
    <property type="entry name" value="ER_disulfide_reductase"/>
</dbReference>
<evidence type="ECO:0000313" key="11">
    <source>
        <dbReference type="Proteomes" id="UP001497623"/>
    </source>
</evidence>
<dbReference type="AlphaFoldDB" id="A0AAV2QKA3"/>
<evidence type="ECO:0000256" key="1">
    <source>
        <dbReference type="ARBA" id="ARBA00004163"/>
    </source>
</evidence>
<reference evidence="10 11" key="1">
    <citation type="submission" date="2024-05" db="EMBL/GenBank/DDBJ databases">
        <authorList>
            <person name="Wallberg A."/>
        </authorList>
    </citation>
    <scope>NUCLEOTIDE SEQUENCE [LARGE SCALE GENOMIC DNA]</scope>
</reference>
<dbReference type="GO" id="GO:0015035">
    <property type="term" value="F:protein-disulfide reductase activity"/>
    <property type="evidence" value="ECO:0007669"/>
    <property type="project" value="TreeGrafter"/>
</dbReference>
<evidence type="ECO:0000259" key="9">
    <source>
        <dbReference type="PROSITE" id="PS51352"/>
    </source>
</evidence>
<feature type="signal peptide" evidence="7">
    <location>
        <begin position="1"/>
        <end position="19"/>
    </location>
</feature>
<evidence type="ECO:0000256" key="2">
    <source>
        <dbReference type="ARBA" id="ARBA00020920"/>
    </source>
</evidence>
<comment type="caution">
    <text evidence="10">The sequence shown here is derived from an EMBL/GenBank/DDBJ whole genome shotgun (WGS) entry which is preliminary data.</text>
</comment>
<dbReference type="PROSITE" id="PS00636">
    <property type="entry name" value="DNAJ_1"/>
    <property type="match status" value="1"/>
</dbReference>
<dbReference type="PROSITE" id="PS50076">
    <property type="entry name" value="DNAJ_2"/>
    <property type="match status" value="1"/>
</dbReference>
<evidence type="ECO:0000256" key="4">
    <source>
        <dbReference type="ARBA" id="ARBA00023006"/>
    </source>
</evidence>
<keyword evidence="7" id="KW-0732">Signal</keyword>
<evidence type="ECO:0000256" key="5">
    <source>
        <dbReference type="ARBA" id="ARBA00035002"/>
    </source>
</evidence>
<evidence type="ECO:0000313" key="10">
    <source>
        <dbReference type="EMBL" id="CAL4084368.1"/>
    </source>
</evidence>
<dbReference type="InterPro" id="IPR036249">
    <property type="entry name" value="Thioredoxin-like_sf"/>
</dbReference>
<feature type="domain" description="J" evidence="8">
    <location>
        <begin position="21"/>
        <end position="86"/>
    </location>
</feature>
<gene>
    <name evidence="10" type="ORF">MNOR_LOCUS12403</name>
</gene>
<dbReference type="GO" id="GO:0016671">
    <property type="term" value="F:oxidoreductase activity, acting on a sulfur group of donors, disulfide as acceptor"/>
    <property type="evidence" value="ECO:0007669"/>
    <property type="project" value="TreeGrafter"/>
</dbReference>
<feature type="domain" description="Thioredoxin" evidence="9">
    <location>
        <begin position="420"/>
        <end position="522"/>
    </location>
</feature>
<dbReference type="PROSITE" id="PS00194">
    <property type="entry name" value="THIOREDOXIN_1"/>
    <property type="match status" value="2"/>
</dbReference>
<feature type="non-terminal residue" evidence="10">
    <location>
        <position position="774"/>
    </location>
</feature>
<evidence type="ECO:0000259" key="8">
    <source>
        <dbReference type="PROSITE" id="PS50076"/>
    </source>
</evidence>
<feature type="domain" description="Thioredoxin" evidence="9">
    <location>
        <begin position="533"/>
        <end position="657"/>
    </location>
</feature>
<dbReference type="InterPro" id="IPR036869">
    <property type="entry name" value="J_dom_sf"/>
</dbReference>
<sequence>MLLLILLLLLLLLLPLLLPLQLLILVGVLRSPDELEFSKKVKQKSLSFHERECEDDPDATTKFIRLNRAYEVLKDEDLRKKYDLHGEEGLDDSGGQNYHSWNYYKDNFGIYDEDPEIITLNKADFEMSVTGSTIWFINFYHPMCSHCHTLAPVWREVARELEGVIRIGAVNCDDDYHLCSSQGIGSYPSLLFYPGRHVYQSSKTKEQLMNYVLRQVDSQVDTLTNDNLEIFQSSEEYKTRPWIVAYYTSRDEVDEFWLTEVKLGAMFKDILNFGRVECFQHNSKELCKEFDSEMGIKFFNAEELARRGGQVLSSLNAQEIAREVMAFMPEITELSYDKYQEVRQMLRTQEESVAWLIHFSSQSDDDNFEHRKLPGLLPNLNLGRVDCSAQKAECDELYISRTPSFILFKPNGGYELHKGRLLAQDIANFAREGASSSNFQILTPKEFPEVLRDGSLWFVDFYAPWCPPCMKLLPEFRKASRLVEEPVMFGSIDCTAHSGLCNQFNIRQYPTTILYNNSIPHSYTCFHTANQIVEFVKDTLHPVVQDLDGEQFDDLILQKPRSKLYVVDYFANWCGPCNDMAPEYSRFARMVQNIPGVKIIKIDCAKNSATCRQQSINSYPTIRLYGFGNYGTRSFVQYDAWNRDAAGFRQWLQEYLPSKVTTLSDMEDVLDSSEPWIVDFYAPWCGHCQVFAPTFEDIATDLEGQVKAGKVNCQQHQWLCNKMHVNEYPTVRFYRGTVRGQKQNVYGYTMGTLTKDWIMYELNQRIPRVKHDEL</sequence>
<dbReference type="GO" id="GO:0006914">
    <property type="term" value="P:autophagy"/>
    <property type="evidence" value="ECO:0007669"/>
    <property type="project" value="UniProtKB-KW"/>
</dbReference>
<dbReference type="InterPro" id="IPR013766">
    <property type="entry name" value="Thioredoxin_domain"/>
</dbReference>
<dbReference type="PANTHER" id="PTHR44340:SF1">
    <property type="entry name" value="DNAJ HOMOLOG SUBFAMILY C MEMBER 10"/>
    <property type="match status" value="1"/>
</dbReference>
<dbReference type="InterPro" id="IPR018253">
    <property type="entry name" value="DnaJ_domain_CS"/>
</dbReference>
<keyword evidence="11" id="KW-1185">Reference proteome</keyword>
<proteinExistence type="predicted"/>
<dbReference type="GO" id="GO:0036498">
    <property type="term" value="P:IRE1-mediated unfolded protein response"/>
    <property type="evidence" value="ECO:0007669"/>
    <property type="project" value="TreeGrafter"/>
</dbReference>
<dbReference type="Gene3D" id="1.10.287.110">
    <property type="entry name" value="DnaJ domain"/>
    <property type="match status" value="1"/>
</dbReference>
<dbReference type="GO" id="GO:0051787">
    <property type="term" value="F:misfolded protein binding"/>
    <property type="evidence" value="ECO:0007669"/>
    <property type="project" value="TreeGrafter"/>
</dbReference>
<feature type="domain" description="Thioredoxin" evidence="9">
    <location>
        <begin position="659"/>
        <end position="763"/>
    </location>
</feature>
<dbReference type="Pfam" id="PF00085">
    <property type="entry name" value="Thioredoxin"/>
    <property type="match status" value="4"/>
</dbReference>
<evidence type="ECO:0000256" key="6">
    <source>
        <dbReference type="ARBA" id="ARBA00035043"/>
    </source>
</evidence>
<dbReference type="SUPFAM" id="SSF52833">
    <property type="entry name" value="Thioredoxin-like"/>
    <property type="match status" value="5"/>
</dbReference>
<comment type="function">
    <text evidence="5">Plays an important role in regulating the size of autophagosomes during the formation process.</text>
</comment>
<dbReference type="Gene3D" id="3.40.30.10">
    <property type="entry name" value="Glutaredoxin"/>
    <property type="match status" value="6"/>
</dbReference>
<comment type="subcellular location">
    <subcellularLocation>
        <location evidence="1">Endoplasmic reticulum membrane</location>
        <topology evidence="1">Single-pass type IV membrane protein</topology>
    </subcellularLocation>
</comment>
<dbReference type="EMBL" id="CAXKWB010006779">
    <property type="protein sequence ID" value="CAL4084368.1"/>
    <property type="molecule type" value="Genomic_DNA"/>
</dbReference>
<accession>A0AAV2QKA3</accession>